<sequence>MTIVVGADGSVVARAAVEWAARRAERTGDELALVTVVDDGWGTVGASVVAELRARAEGLAEREFRAALAVAPGVRVRGEVIVGSPVLRLAEASRDADLVVVGTHKVGYFHGRALGSRGLQLAGVAAAPTAVVPVASARGRSGVAVGVSDGDDSDDAIRFAMDEAGSLGEHLVLVRASDGDADDRALERAADLIAASAPDLAVDARRPAGAAAESLIGLTRRSKLTVVGRRSARRGFLPLGRTNADVLMNLAGPVVVVPQVAVQSRLVGWSVA</sequence>
<dbReference type="Gene3D" id="3.40.50.620">
    <property type="entry name" value="HUPs"/>
    <property type="match status" value="2"/>
</dbReference>
<evidence type="ECO:0000313" key="3">
    <source>
        <dbReference type="EMBL" id="BDZ54317.1"/>
    </source>
</evidence>
<accession>A0ABM8H0P1</accession>
<gene>
    <name evidence="3" type="ORF">GCM10025870_13900</name>
</gene>
<name>A0ABM8H0P1_9MICO</name>
<comment type="similarity">
    <text evidence="1">Belongs to the universal stress protein A family.</text>
</comment>
<dbReference type="InterPro" id="IPR014729">
    <property type="entry name" value="Rossmann-like_a/b/a_fold"/>
</dbReference>
<dbReference type="PANTHER" id="PTHR46268:SF6">
    <property type="entry name" value="UNIVERSAL STRESS PROTEIN UP12"/>
    <property type="match status" value="1"/>
</dbReference>
<dbReference type="PANTHER" id="PTHR46268">
    <property type="entry name" value="STRESS RESPONSE PROTEIN NHAX"/>
    <property type="match status" value="1"/>
</dbReference>
<dbReference type="InterPro" id="IPR006016">
    <property type="entry name" value="UspA"/>
</dbReference>
<keyword evidence="4" id="KW-1185">Reference proteome</keyword>
<organism evidence="3 4">
    <name type="scientific">Agromyces marinus</name>
    <dbReference type="NCBI Taxonomy" id="1389020"/>
    <lineage>
        <taxon>Bacteria</taxon>
        <taxon>Bacillati</taxon>
        <taxon>Actinomycetota</taxon>
        <taxon>Actinomycetes</taxon>
        <taxon>Micrococcales</taxon>
        <taxon>Microbacteriaceae</taxon>
        <taxon>Agromyces</taxon>
    </lineage>
</organism>
<dbReference type="RefSeq" id="WP_234660764.1">
    <property type="nucleotide sequence ID" value="NZ_AP027734.1"/>
</dbReference>
<proteinExistence type="inferred from homology"/>
<feature type="domain" description="UspA" evidence="2">
    <location>
        <begin position="2"/>
        <end position="133"/>
    </location>
</feature>
<evidence type="ECO:0000256" key="1">
    <source>
        <dbReference type="ARBA" id="ARBA00008791"/>
    </source>
</evidence>
<evidence type="ECO:0000259" key="2">
    <source>
        <dbReference type="Pfam" id="PF00582"/>
    </source>
</evidence>
<dbReference type="Proteomes" id="UP001321477">
    <property type="component" value="Chromosome"/>
</dbReference>
<evidence type="ECO:0000313" key="4">
    <source>
        <dbReference type="Proteomes" id="UP001321477"/>
    </source>
</evidence>
<protein>
    <recommendedName>
        <fullName evidence="2">UspA domain-containing protein</fullName>
    </recommendedName>
</protein>
<dbReference type="Pfam" id="PF00582">
    <property type="entry name" value="Usp"/>
    <property type="match status" value="1"/>
</dbReference>
<dbReference type="SUPFAM" id="SSF52402">
    <property type="entry name" value="Adenine nucleotide alpha hydrolases-like"/>
    <property type="match status" value="2"/>
</dbReference>
<reference evidence="4" key="1">
    <citation type="journal article" date="2019" name="Int. J. Syst. Evol. Microbiol.">
        <title>The Global Catalogue of Microorganisms (GCM) 10K type strain sequencing project: providing services to taxonomists for standard genome sequencing and annotation.</title>
        <authorList>
            <consortium name="The Broad Institute Genomics Platform"/>
            <consortium name="The Broad Institute Genome Sequencing Center for Infectious Disease"/>
            <person name="Wu L."/>
            <person name="Ma J."/>
        </authorList>
    </citation>
    <scope>NUCLEOTIDE SEQUENCE [LARGE SCALE GENOMIC DNA]</scope>
    <source>
        <strain evidence="4">NBRC 109019</strain>
    </source>
</reference>
<dbReference type="EMBL" id="AP027734">
    <property type="protein sequence ID" value="BDZ54317.1"/>
    <property type="molecule type" value="Genomic_DNA"/>
</dbReference>